<dbReference type="EMBL" id="VSRR010143136">
    <property type="protein sequence ID" value="MPD04855.1"/>
    <property type="molecule type" value="Genomic_DNA"/>
</dbReference>
<reference evidence="2 3" key="1">
    <citation type="submission" date="2019-05" db="EMBL/GenBank/DDBJ databases">
        <title>Another draft genome of Portunus trituberculatus and its Hox gene families provides insights of decapod evolution.</title>
        <authorList>
            <person name="Jeong J.-H."/>
            <person name="Song I."/>
            <person name="Kim S."/>
            <person name="Choi T."/>
            <person name="Kim D."/>
            <person name="Ryu S."/>
            <person name="Kim W."/>
        </authorList>
    </citation>
    <scope>NUCLEOTIDE SEQUENCE [LARGE SCALE GENOMIC DNA]</scope>
    <source>
        <tissue evidence="2">Muscle</tissue>
    </source>
</reference>
<keyword evidence="3" id="KW-1185">Reference proteome</keyword>
<sequence>MRRGLVKPYQHTETQNKNENKEMSEAQSLPTFLFTTTQPSVPYSYLVCIRCQKLVTASCEMNALLCCHLPCSPSSLVSLMQPTHTPSPPCLEPLVVIISHLQTSPISNNRITMLRPPLCHGTLSRFACVMPLLYCIDTAGTSWFIKSII</sequence>
<feature type="compositionally biased region" description="Basic and acidic residues" evidence="1">
    <location>
        <begin position="14"/>
        <end position="24"/>
    </location>
</feature>
<dbReference type="Proteomes" id="UP000324222">
    <property type="component" value="Unassembled WGS sequence"/>
</dbReference>
<proteinExistence type="predicted"/>
<comment type="caution">
    <text evidence="2">The sequence shown here is derived from an EMBL/GenBank/DDBJ whole genome shotgun (WGS) entry which is preliminary data.</text>
</comment>
<gene>
    <name evidence="2" type="ORF">E2C01_100566</name>
</gene>
<organism evidence="2 3">
    <name type="scientific">Portunus trituberculatus</name>
    <name type="common">Swimming crab</name>
    <name type="synonym">Neptunus trituberculatus</name>
    <dbReference type="NCBI Taxonomy" id="210409"/>
    <lineage>
        <taxon>Eukaryota</taxon>
        <taxon>Metazoa</taxon>
        <taxon>Ecdysozoa</taxon>
        <taxon>Arthropoda</taxon>
        <taxon>Crustacea</taxon>
        <taxon>Multicrustacea</taxon>
        <taxon>Malacostraca</taxon>
        <taxon>Eumalacostraca</taxon>
        <taxon>Eucarida</taxon>
        <taxon>Decapoda</taxon>
        <taxon>Pleocyemata</taxon>
        <taxon>Brachyura</taxon>
        <taxon>Eubrachyura</taxon>
        <taxon>Portunoidea</taxon>
        <taxon>Portunidae</taxon>
        <taxon>Portuninae</taxon>
        <taxon>Portunus</taxon>
    </lineage>
</organism>
<evidence type="ECO:0000256" key="1">
    <source>
        <dbReference type="SAM" id="MobiDB-lite"/>
    </source>
</evidence>
<name>A0A5B7KJT1_PORTR</name>
<evidence type="ECO:0000313" key="2">
    <source>
        <dbReference type="EMBL" id="MPD04855.1"/>
    </source>
</evidence>
<evidence type="ECO:0000313" key="3">
    <source>
        <dbReference type="Proteomes" id="UP000324222"/>
    </source>
</evidence>
<feature type="region of interest" description="Disordered" evidence="1">
    <location>
        <begin position="1"/>
        <end position="24"/>
    </location>
</feature>
<dbReference type="AlphaFoldDB" id="A0A5B7KJT1"/>
<protein>
    <submittedName>
        <fullName evidence="2">Uncharacterized protein</fullName>
    </submittedName>
</protein>
<accession>A0A5B7KJT1</accession>